<keyword evidence="1" id="KW-0472">Membrane</keyword>
<dbReference type="AlphaFoldDB" id="A0A6C0C3W8"/>
<evidence type="ECO:0000256" key="1">
    <source>
        <dbReference type="SAM" id="Phobius"/>
    </source>
</evidence>
<reference evidence="2" key="1">
    <citation type="journal article" date="2020" name="Nature">
        <title>Giant virus diversity and host interactions through global metagenomics.</title>
        <authorList>
            <person name="Schulz F."/>
            <person name="Roux S."/>
            <person name="Paez-Espino D."/>
            <person name="Jungbluth S."/>
            <person name="Walsh D.A."/>
            <person name="Denef V.J."/>
            <person name="McMahon K.D."/>
            <person name="Konstantinidis K.T."/>
            <person name="Eloe-Fadrosh E.A."/>
            <person name="Kyrpides N.C."/>
            <person name="Woyke T."/>
        </authorList>
    </citation>
    <scope>NUCLEOTIDE SEQUENCE</scope>
    <source>
        <strain evidence="2">GVMAG-M-3300020185-33</strain>
    </source>
</reference>
<proteinExistence type="predicted"/>
<dbReference type="EMBL" id="MN739334">
    <property type="protein sequence ID" value="QHS99110.1"/>
    <property type="molecule type" value="Genomic_DNA"/>
</dbReference>
<accession>A0A6C0C3W8</accession>
<name>A0A6C0C3W8_9ZZZZ</name>
<evidence type="ECO:0000313" key="2">
    <source>
        <dbReference type="EMBL" id="QHS99110.1"/>
    </source>
</evidence>
<sequence length="241" mass="26342">MSNFFDKIADGAVGIEQNMLGPDYKYYKHIRTPGQMGASSDGNMDAMAKDVAGIINYVELLVSGGGPASDTGEPLGARFYVKTAGKCKDVATKKIVPRYIYIDNVPDGNIPLISSGLGVNFKEFRGLLPGILEDTGSLNPMSMFSAFQQGAVPDCKEVNFPVQGDDRVNHPTSGHIAIAEFNEYQANQKRTEGFLSGNKILRGENKKKNESSTTTPEFANVYFTGLGVLLMYLMYKMMHKK</sequence>
<protein>
    <submittedName>
        <fullName evidence="2">Uncharacterized protein</fullName>
    </submittedName>
</protein>
<organism evidence="2">
    <name type="scientific">viral metagenome</name>
    <dbReference type="NCBI Taxonomy" id="1070528"/>
    <lineage>
        <taxon>unclassified sequences</taxon>
        <taxon>metagenomes</taxon>
        <taxon>organismal metagenomes</taxon>
    </lineage>
</organism>
<keyword evidence="1" id="KW-1133">Transmembrane helix</keyword>
<keyword evidence="1" id="KW-0812">Transmembrane</keyword>
<feature type="transmembrane region" description="Helical" evidence="1">
    <location>
        <begin position="218"/>
        <end position="235"/>
    </location>
</feature>